<dbReference type="Proteomes" id="UP000636709">
    <property type="component" value="Unassembled WGS sequence"/>
</dbReference>
<evidence type="ECO:0000256" key="3">
    <source>
        <dbReference type="SAM" id="MobiDB-lite"/>
    </source>
</evidence>
<proteinExistence type="predicted"/>
<evidence type="ECO:0000256" key="1">
    <source>
        <dbReference type="ARBA" id="ARBA00004167"/>
    </source>
</evidence>
<gene>
    <name evidence="6" type="ORF">HU200_031325</name>
</gene>
<name>A0A835BZ92_9POAL</name>
<evidence type="ECO:0000259" key="5">
    <source>
        <dbReference type="Pfam" id="PF13947"/>
    </source>
</evidence>
<organism evidence="6 7">
    <name type="scientific">Digitaria exilis</name>
    <dbReference type="NCBI Taxonomy" id="1010633"/>
    <lineage>
        <taxon>Eukaryota</taxon>
        <taxon>Viridiplantae</taxon>
        <taxon>Streptophyta</taxon>
        <taxon>Embryophyta</taxon>
        <taxon>Tracheophyta</taxon>
        <taxon>Spermatophyta</taxon>
        <taxon>Magnoliopsida</taxon>
        <taxon>Liliopsida</taxon>
        <taxon>Poales</taxon>
        <taxon>Poaceae</taxon>
        <taxon>PACMAD clade</taxon>
        <taxon>Panicoideae</taxon>
        <taxon>Panicodae</taxon>
        <taxon>Paniceae</taxon>
        <taxon>Anthephorinae</taxon>
        <taxon>Digitaria</taxon>
    </lineage>
</organism>
<sequence>MAVWSSLILILAAAAPASVQGEGDCSASNRCGNHTILEPFVIVPEDATEPNCGEMGFQVNCQNNTPYLGYYHQSYESHAHPLQILHIFYGNSSLLVADSGKLTDLTNLSHRDCQSSTSSLQPTPHPRSLSRSRSAPSTRTSSSTAAAASRRR</sequence>
<protein>
    <recommendedName>
        <fullName evidence="5">Wall-associated receptor kinase galacturonan-binding domain-containing protein</fullName>
    </recommendedName>
</protein>
<accession>A0A835BZ92</accession>
<keyword evidence="7" id="KW-1185">Reference proteome</keyword>
<dbReference type="PANTHER" id="PTHR33138:SF9">
    <property type="entry name" value="OS01G0136500 PROTEIN"/>
    <property type="match status" value="1"/>
</dbReference>
<dbReference type="GO" id="GO:0030247">
    <property type="term" value="F:polysaccharide binding"/>
    <property type="evidence" value="ECO:0007669"/>
    <property type="project" value="InterPro"/>
</dbReference>
<reference evidence="6" key="1">
    <citation type="submission" date="2020-07" db="EMBL/GenBank/DDBJ databases">
        <title>Genome sequence and genetic diversity analysis of an under-domesticated orphan crop, white fonio (Digitaria exilis).</title>
        <authorList>
            <person name="Bennetzen J.L."/>
            <person name="Chen S."/>
            <person name="Ma X."/>
            <person name="Wang X."/>
            <person name="Yssel A.E.J."/>
            <person name="Chaluvadi S.R."/>
            <person name="Johnson M."/>
            <person name="Gangashetty P."/>
            <person name="Hamidou F."/>
            <person name="Sanogo M.D."/>
            <person name="Zwaenepoel A."/>
            <person name="Wallace J."/>
            <person name="Van De Peer Y."/>
            <person name="Van Deynze A."/>
        </authorList>
    </citation>
    <scope>NUCLEOTIDE SEQUENCE</scope>
    <source>
        <tissue evidence="6">Leaves</tissue>
    </source>
</reference>
<dbReference type="EMBL" id="JACEFO010001770">
    <property type="protein sequence ID" value="KAF8705064.1"/>
    <property type="molecule type" value="Genomic_DNA"/>
</dbReference>
<comment type="caution">
    <text evidence="6">The sequence shown here is derived from an EMBL/GenBank/DDBJ whole genome shotgun (WGS) entry which is preliminary data.</text>
</comment>
<evidence type="ECO:0000256" key="2">
    <source>
        <dbReference type="ARBA" id="ARBA00022729"/>
    </source>
</evidence>
<feature type="compositionally biased region" description="Low complexity" evidence="3">
    <location>
        <begin position="126"/>
        <end position="152"/>
    </location>
</feature>
<keyword evidence="2 4" id="KW-0732">Signal</keyword>
<feature type="region of interest" description="Disordered" evidence="3">
    <location>
        <begin position="111"/>
        <end position="152"/>
    </location>
</feature>
<feature type="compositionally biased region" description="Polar residues" evidence="3">
    <location>
        <begin position="111"/>
        <end position="121"/>
    </location>
</feature>
<evidence type="ECO:0000313" key="7">
    <source>
        <dbReference type="Proteomes" id="UP000636709"/>
    </source>
</evidence>
<feature type="signal peptide" evidence="4">
    <location>
        <begin position="1"/>
        <end position="21"/>
    </location>
</feature>
<evidence type="ECO:0000256" key="4">
    <source>
        <dbReference type="SAM" id="SignalP"/>
    </source>
</evidence>
<dbReference type="InterPro" id="IPR025287">
    <property type="entry name" value="WAK_GUB"/>
</dbReference>
<feature type="domain" description="Wall-associated receptor kinase galacturonan-binding" evidence="5">
    <location>
        <begin position="25"/>
        <end position="98"/>
    </location>
</feature>
<dbReference type="PANTHER" id="PTHR33138">
    <property type="entry name" value="OS01G0690200 PROTEIN"/>
    <property type="match status" value="1"/>
</dbReference>
<feature type="chain" id="PRO_5032306052" description="Wall-associated receptor kinase galacturonan-binding domain-containing protein" evidence="4">
    <location>
        <begin position="22"/>
        <end position="152"/>
    </location>
</feature>
<evidence type="ECO:0000313" key="6">
    <source>
        <dbReference type="EMBL" id="KAF8705064.1"/>
    </source>
</evidence>
<dbReference type="AlphaFoldDB" id="A0A835BZ92"/>
<dbReference type="GO" id="GO:0016020">
    <property type="term" value="C:membrane"/>
    <property type="evidence" value="ECO:0007669"/>
    <property type="project" value="UniProtKB-SubCell"/>
</dbReference>
<dbReference type="OrthoDB" id="687559at2759"/>
<comment type="subcellular location">
    <subcellularLocation>
        <location evidence="1">Membrane</location>
        <topology evidence="1">Single-pass membrane protein</topology>
    </subcellularLocation>
</comment>
<dbReference type="Pfam" id="PF13947">
    <property type="entry name" value="GUB_WAK_bind"/>
    <property type="match status" value="1"/>
</dbReference>